<proteinExistence type="predicted"/>
<organism evidence="1 2">
    <name type="scientific">Haloferax gibbonsii (strain ATCC 33959 / DSM 4427 / JCM 8863 / NBRC 102184 / NCIMB 2188 / Ma 2.38)</name>
    <dbReference type="NCBI Taxonomy" id="1227459"/>
    <lineage>
        <taxon>Archaea</taxon>
        <taxon>Methanobacteriati</taxon>
        <taxon>Methanobacteriota</taxon>
        <taxon>Stenosarchaea group</taxon>
        <taxon>Halobacteria</taxon>
        <taxon>Halobacteriales</taxon>
        <taxon>Haloferacaceae</taxon>
        <taxon>Haloferax</taxon>
    </lineage>
</organism>
<reference evidence="1 2" key="1">
    <citation type="journal article" date="2014" name="PLoS Genet.">
        <title>Phylogenetically driven sequencing of extremely halophilic archaea reveals strategies for static and dynamic osmo-response.</title>
        <authorList>
            <person name="Becker E.A."/>
            <person name="Seitzer P.M."/>
            <person name="Tritt A."/>
            <person name="Larsen D."/>
            <person name="Krusor M."/>
            <person name="Yao A.I."/>
            <person name="Wu D."/>
            <person name="Madern D."/>
            <person name="Eisen J.A."/>
            <person name="Darling A.E."/>
            <person name="Facciotti M.T."/>
        </authorList>
    </citation>
    <scope>NUCLEOTIDE SEQUENCE [LARGE SCALE GENOMIC DNA]</scope>
    <source>
        <strain evidence="2">ATCC 33959 / DSM 4427 / JCM 8863 / NBRC 102184 / NCIMB 2188 / Ma 2.38</strain>
    </source>
</reference>
<comment type="caution">
    <text evidence="1">The sequence shown here is derived from an EMBL/GenBank/DDBJ whole genome shotgun (WGS) entry which is preliminary data.</text>
</comment>
<keyword evidence="2" id="KW-1185">Reference proteome</keyword>
<name>M0HUX7_HALGM</name>
<gene>
    <name evidence="1" type="ORF">C454_00200</name>
</gene>
<protein>
    <submittedName>
        <fullName evidence="1">Uncharacterized protein</fullName>
    </submittedName>
</protein>
<dbReference type="Proteomes" id="UP000011571">
    <property type="component" value="Unassembled WGS sequence"/>
</dbReference>
<evidence type="ECO:0000313" key="1">
    <source>
        <dbReference type="EMBL" id="ELZ86924.1"/>
    </source>
</evidence>
<sequence length="64" mass="7223">MGLSFLAQSVLLFSELLVHFRTHLGQRYKTDQLIWLQLVVASFSLSLESKQSYNLDGLISVPAL</sequence>
<evidence type="ECO:0000313" key="2">
    <source>
        <dbReference type="Proteomes" id="UP000011571"/>
    </source>
</evidence>
<dbReference type="AlphaFoldDB" id="M0HUX7"/>
<dbReference type="EMBL" id="AOLJ01000001">
    <property type="protein sequence ID" value="ELZ86924.1"/>
    <property type="molecule type" value="Genomic_DNA"/>
</dbReference>
<accession>M0HUX7</accession>